<dbReference type="GO" id="GO:0042781">
    <property type="term" value="F:3'-tRNA processing endoribonuclease activity"/>
    <property type="evidence" value="ECO:0007669"/>
    <property type="project" value="TreeGrafter"/>
</dbReference>
<keyword evidence="2 7" id="KW-0819">tRNA processing</keyword>
<dbReference type="PROSITE" id="PS00648">
    <property type="entry name" value="RIBONUCLEASE_P"/>
    <property type="match status" value="1"/>
</dbReference>
<reference evidence="9 10" key="1">
    <citation type="journal article" date="2015" name="Nature">
        <title>rRNA introns, odd ribosomes, and small enigmatic genomes across a large radiation of phyla.</title>
        <authorList>
            <person name="Brown C.T."/>
            <person name="Hug L.A."/>
            <person name="Thomas B.C."/>
            <person name="Sharon I."/>
            <person name="Castelle C.J."/>
            <person name="Singh A."/>
            <person name="Wilkins M.J."/>
            <person name="Williams K.H."/>
            <person name="Banfield J.F."/>
        </authorList>
    </citation>
    <scope>NUCLEOTIDE SEQUENCE [LARGE SCALE GENOMIC DNA]</scope>
</reference>
<comment type="similarity">
    <text evidence="7">Belongs to the RnpA family.</text>
</comment>
<comment type="catalytic activity">
    <reaction evidence="7">
        <text>Endonucleolytic cleavage of RNA, removing 5'-extranucleotides from tRNA precursor.</text>
        <dbReference type="EC" id="3.1.26.5"/>
    </reaction>
</comment>
<keyword evidence="4 7" id="KW-0255">Endonuclease</keyword>
<evidence type="ECO:0000256" key="7">
    <source>
        <dbReference type="HAMAP-Rule" id="MF_00227"/>
    </source>
</evidence>
<dbReference type="NCBIfam" id="TIGR00188">
    <property type="entry name" value="rnpA"/>
    <property type="match status" value="1"/>
</dbReference>
<protein>
    <recommendedName>
        <fullName evidence="7 8">Ribonuclease P protein component</fullName>
        <shortName evidence="7">RNase P protein</shortName>
        <shortName evidence="7">RNaseP protein</shortName>
        <ecNumber evidence="7 8">3.1.26.5</ecNumber>
    </recommendedName>
    <alternativeName>
        <fullName evidence="7">Protein C5</fullName>
    </alternativeName>
</protein>
<evidence type="ECO:0000313" key="10">
    <source>
        <dbReference type="Proteomes" id="UP000034849"/>
    </source>
</evidence>
<dbReference type="AlphaFoldDB" id="A0A0G0JHD8"/>
<evidence type="ECO:0000313" key="9">
    <source>
        <dbReference type="EMBL" id="KKQ27536.1"/>
    </source>
</evidence>
<comment type="caution">
    <text evidence="9">The sequence shown here is derived from an EMBL/GenBank/DDBJ whole genome shotgun (WGS) entry which is preliminary data.</text>
</comment>
<dbReference type="PANTHER" id="PTHR33992">
    <property type="entry name" value="RIBONUCLEASE P PROTEIN COMPONENT"/>
    <property type="match status" value="1"/>
</dbReference>
<gene>
    <name evidence="7" type="primary">rnpA</name>
    <name evidence="9" type="ORF">US42_C0008G0047</name>
</gene>
<dbReference type="EMBL" id="LBSX01000008">
    <property type="protein sequence ID" value="KKQ27536.1"/>
    <property type="molecule type" value="Genomic_DNA"/>
</dbReference>
<evidence type="ECO:0000256" key="4">
    <source>
        <dbReference type="ARBA" id="ARBA00022759"/>
    </source>
</evidence>
<keyword evidence="6 7" id="KW-0694">RNA-binding</keyword>
<evidence type="ECO:0000256" key="8">
    <source>
        <dbReference type="NCBIfam" id="TIGR00188"/>
    </source>
</evidence>
<dbReference type="HAMAP" id="MF_00227">
    <property type="entry name" value="RNase_P"/>
    <property type="match status" value="1"/>
</dbReference>
<evidence type="ECO:0000256" key="3">
    <source>
        <dbReference type="ARBA" id="ARBA00022722"/>
    </source>
</evidence>
<dbReference type="SUPFAM" id="SSF54211">
    <property type="entry name" value="Ribosomal protein S5 domain 2-like"/>
    <property type="match status" value="1"/>
</dbReference>
<organism evidence="9 10">
    <name type="scientific">Candidatus Magasanikbacteria bacterium GW2011_GWC2_37_14</name>
    <dbReference type="NCBI Taxonomy" id="1619046"/>
    <lineage>
        <taxon>Bacteria</taxon>
        <taxon>Candidatus Magasanikiibacteriota</taxon>
    </lineage>
</organism>
<evidence type="ECO:0000256" key="5">
    <source>
        <dbReference type="ARBA" id="ARBA00022801"/>
    </source>
</evidence>
<dbReference type="Gene3D" id="3.30.230.10">
    <property type="match status" value="1"/>
</dbReference>
<dbReference type="InterPro" id="IPR014721">
    <property type="entry name" value="Ribsml_uS5_D2-typ_fold_subgr"/>
</dbReference>
<dbReference type="GO" id="GO:0004526">
    <property type="term" value="F:ribonuclease P activity"/>
    <property type="evidence" value="ECO:0007669"/>
    <property type="project" value="UniProtKB-UniRule"/>
</dbReference>
<keyword evidence="5 7" id="KW-0378">Hydrolase</keyword>
<dbReference type="InterPro" id="IPR020568">
    <property type="entry name" value="Ribosomal_Su5_D2-typ_SF"/>
</dbReference>
<accession>A0A0G0JHD8</accession>
<evidence type="ECO:0000256" key="1">
    <source>
        <dbReference type="ARBA" id="ARBA00002663"/>
    </source>
</evidence>
<comment type="function">
    <text evidence="1 7">RNaseP catalyzes the removal of the 5'-leader sequence from pre-tRNA to produce the mature 5'-terminus. It can also cleave other RNA substrates such as 4.5S RNA. The protein component plays an auxiliary but essential role in vivo by binding to the 5'-leader sequence and broadening the substrate specificity of the ribozyme.</text>
</comment>
<dbReference type="Proteomes" id="UP000034849">
    <property type="component" value="Unassembled WGS sequence"/>
</dbReference>
<evidence type="ECO:0000256" key="6">
    <source>
        <dbReference type="ARBA" id="ARBA00022884"/>
    </source>
</evidence>
<dbReference type="InterPro" id="IPR020539">
    <property type="entry name" value="RNase_P_CS"/>
</dbReference>
<dbReference type="Pfam" id="PF00825">
    <property type="entry name" value="Ribonuclease_P"/>
    <property type="match status" value="1"/>
</dbReference>
<dbReference type="GO" id="GO:0001682">
    <property type="term" value="P:tRNA 5'-leader removal"/>
    <property type="evidence" value="ECO:0007669"/>
    <property type="project" value="UniProtKB-UniRule"/>
</dbReference>
<dbReference type="PANTHER" id="PTHR33992:SF1">
    <property type="entry name" value="RIBONUCLEASE P PROTEIN COMPONENT"/>
    <property type="match status" value="1"/>
</dbReference>
<evidence type="ECO:0000256" key="2">
    <source>
        <dbReference type="ARBA" id="ARBA00022694"/>
    </source>
</evidence>
<proteinExistence type="inferred from homology"/>
<dbReference type="InterPro" id="IPR000100">
    <property type="entry name" value="RNase_P"/>
</dbReference>
<sequence length="124" mass="14585">MLQQQNRLTRMKDFEILFKEGYFVNGSLLQAKVWKIVPEKYPRRAYTTNDLKIGFVVGLKIDKRAVVRNRLKRQMREVVRLLLKDNKLKTGFMLLLIAKKEMIGKEYGEIEKSVVEVLRKSGVL</sequence>
<dbReference type="EC" id="3.1.26.5" evidence="7 8"/>
<dbReference type="GO" id="GO:0030677">
    <property type="term" value="C:ribonuclease P complex"/>
    <property type="evidence" value="ECO:0007669"/>
    <property type="project" value="TreeGrafter"/>
</dbReference>
<dbReference type="GO" id="GO:0000049">
    <property type="term" value="F:tRNA binding"/>
    <property type="evidence" value="ECO:0007669"/>
    <property type="project" value="UniProtKB-UniRule"/>
</dbReference>
<comment type="subunit">
    <text evidence="7">Consists of a catalytic RNA component (M1 or rnpB) and a protein subunit.</text>
</comment>
<keyword evidence="3 7" id="KW-0540">Nuclease</keyword>
<dbReference type="STRING" id="1619046.US42_C0008G0047"/>
<name>A0A0G0JHD8_9BACT</name>